<gene>
    <name evidence="2" type="ORF">AFUS01_LOCUS31803</name>
</gene>
<dbReference type="InterPro" id="IPR010849">
    <property type="entry name" value="Gonadal"/>
</dbReference>
<evidence type="ECO:0008006" key="4">
    <source>
        <dbReference type="Google" id="ProtNLM"/>
    </source>
</evidence>
<reference evidence="2" key="1">
    <citation type="submission" date="2021-06" db="EMBL/GenBank/DDBJ databases">
        <authorList>
            <person name="Hodson N. C."/>
            <person name="Mongue J. A."/>
            <person name="Jaron S. K."/>
        </authorList>
    </citation>
    <scope>NUCLEOTIDE SEQUENCE</scope>
</reference>
<comment type="similarity">
    <text evidence="1">Belongs to the gonadal family.</text>
</comment>
<dbReference type="OrthoDB" id="21617at2759"/>
<keyword evidence="3" id="KW-1185">Reference proteome</keyword>
<comment type="caution">
    <text evidence="2">The sequence shown here is derived from an EMBL/GenBank/DDBJ whole genome shotgun (WGS) entry which is preliminary data.</text>
</comment>
<dbReference type="PANTHER" id="PTHR13054">
    <property type="entry name" value="DIGEORGE SYNDROME CRITICAL REGION 6 DGCR6 FAMILY MEMBER"/>
    <property type="match status" value="1"/>
</dbReference>
<organism evidence="2 3">
    <name type="scientific">Allacma fusca</name>
    <dbReference type="NCBI Taxonomy" id="39272"/>
    <lineage>
        <taxon>Eukaryota</taxon>
        <taxon>Metazoa</taxon>
        <taxon>Ecdysozoa</taxon>
        <taxon>Arthropoda</taxon>
        <taxon>Hexapoda</taxon>
        <taxon>Collembola</taxon>
        <taxon>Symphypleona</taxon>
        <taxon>Sminthuridae</taxon>
        <taxon>Allacma</taxon>
    </lineage>
</organism>
<dbReference type="PANTHER" id="PTHR13054:SF2">
    <property type="entry name" value="PROTEIN DGCR6"/>
    <property type="match status" value="1"/>
</dbReference>
<sequence length="152" mass="17928">MAREIPPKYQQRMPQELLSGLANTLLHDTIFEIVKGLKEIQDVAEKLMFQTRVKLREKHQVERQLFRQQVQSKPSMKMKELLHRQKKDMKNYDMKVVMNMDQKVSDQQVMLEKAGVPGFYVTNNPPEIQLQMYILDFILKLSQMPLPTVALE</sequence>
<accession>A0A8J2KS93</accession>
<name>A0A8J2KS93_9HEXA</name>
<dbReference type="Pfam" id="PF07324">
    <property type="entry name" value="DGCR6"/>
    <property type="match status" value="1"/>
</dbReference>
<protein>
    <recommendedName>
        <fullName evidence="4">Gonadal protein gdl</fullName>
    </recommendedName>
</protein>
<evidence type="ECO:0000313" key="3">
    <source>
        <dbReference type="Proteomes" id="UP000708208"/>
    </source>
</evidence>
<evidence type="ECO:0000313" key="2">
    <source>
        <dbReference type="EMBL" id="CAG7821467.1"/>
    </source>
</evidence>
<dbReference type="EMBL" id="CAJVCH010511963">
    <property type="protein sequence ID" value="CAG7821467.1"/>
    <property type="molecule type" value="Genomic_DNA"/>
</dbReference>
<dbReference type="AlphaFoldDB" id="A0A8J2KS93"/>
<dbReference type="Proteomes" id="UP000708208">
    <property type="component" value="Unassembled WGS sequence"/>
</dbReference>
<evidence type="ECO:0000256" key="1">
    <source>
        <dbReference type="ARBA" id="ARBA00005939"/>
    </source>
</evidence>
<proteinExistence type="inferred from homology"/>